<keyword evidence="3" id="KW-1029">Fimbrium biogenesis</keyword>
<evidence type="ECO:0000256" key="1">
    <source>
        <dbReference type="ARBA" id="ARBA00004561"/>
    </source>
</evidence>
<evidence type="ECO:0000256" key="3">
    <source>
        <dbReference type="ARBA" id="ARBA00022558"/>
    </source>
</evidence>
<keyword evidence="11" id="KW-1185">Reference proteome</keyword>
<name>A0ABW2R5L7_9BURK</name>
<dbReference type="InterPro" id="IPR011047">
    <property type="entry name" value="Quinoprotein_ADH-like_sf"/>
</dbReference>
<keyword evidence="5" id="KW-0106">Calcium</keyword>
<keyword evidence="6" id="KW-0281">Fimbrium</keyword>
<dbReference type="Pfam" id="PF05567">
    <property type="entry name" value="T4P_PilY1"/>
    <property type="match status" value="1"/>
</dbReference>
<dbReference type="EMBL" id="JBHTBX010000001">
    <property type="protein sequence ID" value="MFC7433176.1"/>
    <property type="molecule type" value="Genomic_DNA"/>
</dbReference>
<dbReference type="RefSeq" id="WP_382253273.1">
    <property type="nucleotide sequence ID" value="NZ_JBHTBX010000001.1"/>
</dbReference>
<feature type="signal peptide" evidence="8">
    <location>
        <begin position="1"/>
        <end position="33"/>
    </location>
</feature>
<reference evidence="11" key="1">
    <citation type="journal article" date="2019" name="Int. J. Syst. Evol. Microbiol.">
        <title>The Global Catalogue of Microorganisms (GCM) 10K type strain sequencing project: providing services to taxonomists for standard genome sequencing and annotation.</title>
        <authorList>
            <consortium name="The Broad Institute Genomics Platform"/>
            <consortium name="The Broad Institute Genome Sequencing Center for Infectious Disease"/>
            <person name="Wu L."/>
            <person name="Ma J."/>
        </authorList>
    </citation>
    <scope>NUCLEOTIDE SEQUENCE [LARGE SCALE GENOMIC DNA]</scope>
    <source>
        <strain evidence="11">CCUG 54518</strain>
    </source>
</reference>
<gene>
    <name evidence="10" type="ORF">ACFQNJ_01480</name>
</gene>
<accession>A0ABW2R5L7</accession>
<dbReference type="SUPFAM" id="SSF50998">
    <property type="entry name" value="Quinoprotein alcohol dehydrogenase-like"/>
    <property type="match status" value="1"/>
</dbReference>
<keyword evidence="4" id="KW-0479">Metal-binding</keyword>
<feature type="chain" id="PRO_5046832821" evidence="8">
    <location>
        <begin position="34"/>
        <end position="1242"/>
    </location>
</feature>
<dbReference type="InterPro" id="IPR008707">
    <property type="entry name" value="B-propeller_PilY1"/>
</dbReference>
<protein>
    <submittedName>
        <fullName evidence="10">Pilus assembly protein</fullName>
    </submittedName>
</protein>
<proteinExistence type="inferred from homology"/>
<evidence type="ECO:0000256" key="2">
    <source>
        <dbReference type="ARBA" id="ARBA00008387"/>
    </source>
</evidence>
<organism evidence="10 11">
    <name type="scientific">Hydrogenophaga bisanensis</name>
    <dbReference type="NCBI Taxonomy" id="439611"/>
    <lineage>
        <taxon>Bacteria</taxon>
        <taxon>Pseudomonadati</taxon>
        <taxon>Pseudomonadota</taxon>
        <taxon>Betaproteobacteria</taxon>
        <taxon>Burkholderiales</taxon>
        <taxon>Comamonadaceae</taxon>
        <taxon>Hydrogenophaga</taxon>
    </lineage>
</organism>
<evidence type="ECO:0000256" key="8">
    <source>
        <dbReference type="SAM" id="SignalP"/>
    </source>
</evidence>
<feature type="domain" description="PilY1 beta-propeller" evidence="9">
    <location>
        <begin position="706"/>
        <end position="1081"/>
    </location>
</feature>
<comment type="similarity">
    <text evidence="2">Belongs to the PilY1 family.</text>
</comment>
<feature type="region of interest" description="Disordered" evidence="7">
    <location>
        <begin position="1178"/>
        <end position="1201"/>
    </location>
</feature>
<evidence type="ECO:0000313" key="10">
    <source>
        <dbReference type="EMBL" id="MFC7433176.1"/>
    </source>
</evidence>
<evidence type="ECO:0000313" key="11">
    <source>
        <dbReference type="Proteomes" id="UP001596495"/>
    </source>
</evidence>
<comment type="subcellular location">
    <subcellularLocation>
        <location evidence="1">Fimbrium</location>
    </subcellularLocation>
</comment>
<dbReference type="Proteomes" id="UP001596495">
    <property type="component" value="Unassembled WGS sequence"/>
</dbReference>
<comment type="caution">
    <text evidence="10">The sequence shown here is derived from an EMBL/GenBank/DDBJ whole genome shotgun (WGS) entry which is preliminary data.</text>
</comment>
<sequence length="1242" mass="132475">MIKEKNYFRVWSIMIRKMAFGLSTGLCLGSAVAQVNMAQTPLFLTSSADPNIMFVLDDSGSMHWEVTPDEAIGNTGYYIFPRVAGNYGGTDYNNRVPSFRSEAADGGTAAEQAFAAMMRSPRINKSYYDPSVTYKPWAKPSGMAIAATPAVVTAKGEFEAASITAAPHHPVRNTGVRNLTANNNENATWVYCGNYNNGAGWTTCNAVTATRSFYPAVYFRYNAGAVNVRASYTRIEIRPEASRPAPFTGLPYTGEGRTKRTDCALAALGSCTYAEEIQNFANWYTYYRSRMLASQAGIGRAFVTQAESMRVGFGAINRASSTIDGVATRTVIRGVRPFSGTDRNEFFNQLYTGVWTPANTPLRRALDDVGQYFSRADNAGPWGAIPGTNNTTAHLTCRQSYSILMTDGYWNSDAASTTGARANVDGSNGPTITGPNSQTFTYSAVTPFTDNRSDTLADVAMYYWKRDLRPGLDNKVPVSPRNPAFWQHMVTYGVGLGVSGSVDPATAFGAIDAVPAVNINWADPSATNPAKIDDLLHAAVNARGGFFSAADPDTFAKQLSDVLKDIVARVAGSGTSAATSSAVLQTDTLLYNASFRSSDWSGTIVAREVQSDGNPGAKKWDAEEKLAGLSESSRKIFTLKSSDDSAVALQLANLSTAQQAALAINPTGAAATAATADDRVAWLRGVENPGLRSRASAGTPSITQKIGDIIGSDPLFVSRRDYGYSLIQGPEKSTYNAFRATSAYKNRPDVIYVGTNGGMLHAFHAGTPYVGTPPSTSMDPDGGSELFAYVPSELLLPGASGSHAQINELMRSDYNHRYFVDGSAETSDAHWDGSWKTVLVGAMGAGGRTVFALDVTDPENFNASKVLWEFRYANVPCVADPTGAAGSKACRDMGYGVTKPKVVRLPTGRWAAVFGNGYNSADHRAKLMVVDMKTGRLLYVVDTAQGAAATPNGMGPVETTDWPVNNLNLSRVYAGDLLGNLWRVQFPSNGAAPVLARVFTATDGSGNRQPITSKPKLALKPGSTSELVVTVGTGSFFRVGDDSIISPQVQTFYGVFDDSAATVANVIRSQLRSQTITSNAGDVVVGSKTWSAGSLRYVTQNSLAPSDRGWRLDLPVAGERVISEATFPSGAYQERVRFTTLIPDDDPCGSGRNGFVMDICLVNGGRCLEPNLDLNNDGNIDSSDTTGAGTPSGLGGTTGETLTTIRAGDKATDYMYGGDGNKVGDSRNTAGPAGRQSWRQLR</sequence>
<evidence type="ECO:0000256" key="7">
    <source>
        <dbReference type="SAM" id="MobiDB-lite"/>
    </source>
</evidence>
<evidence type="ECO:0000256" key="6">
    <source>
        <dbReference type="ARBA" id="ARBA00023263"/>
    </source>
</evidence>
<feature type="region of interest" description="Disordered" evidence="7">
    <location>
        <begin position="1213"/>
        <end position="1242"/>
    </location>
</feature>
<evidence type="ECO:0000256" key="4">
    <source>
        <dbReference type="ARBA" id="ARBA00022723"/>
    </source>
</evidence>
<keyword evidence="8" id="KW-0732">Signal</keyword>
<evidence type="ECO:0000256" key="5">
    <source>
        <dbReference type="ARBA" id="ARBA00022837"/>
    </source>
</evidence>
<evidence type="ECO:0000259" key="9">
    <source>
        <dbReference type="Pfam" id="PF05567"/>
    </source>
</evidence>